<feature type="transmembrane region" description="Helical" evidence="1">
    <location>
        <begin position="69"/>
        <end position="94"/>
    </location>
</feature>
<sequence length="162" mass="17387">MGVAGDIIRTYRTPRAVVRHRIGPSENEGGALVTLMLACGLIFVAQWPRLSRAAFETGQDVQMLIGGTLLAWLFMMPLVFYTLAAVLTALLRLIGGRASGYEGRMATFWALLAAAPLWLLWGLTVGFIGQGPAATVTGALALVAVLIFWGAGLREVAFPQER</sequence>
<dbReference type="KEGG" id="cmar:IMCC12053_544"/>
<gene>
    <name evidence="2" type="ORF">IMCC12053_544</name>
</gene>
<feature type="transmembrane region" description="Helical" evidence="1">
    <location>
        <begin position="134"/>
        <end position="153"/>
    </location>
</feature>
<organism evidence="2 3">
    <name type="scientific">Celeribacter marinus</name>
    <dbReference type="NCBI Taxonomy" id="1397108"/>
    <lineage>
        <taxon>Bacteria</taxon>
        <taxon>Pseudomonadati</taxon>
        <taxon>Pseudomonadota</taxon>
        <taxon>Alphaproteobacteria</taxon>
        <taxon>Rhodobacterales</taxon>
        <taxon>Roseobacteraceae</taxon>
        <taxon>Celeribacter</taxon>
    </lineage>
</organism>
<feature type="transmembrane region" description="Helical" evidence="1">
    <location>
        <begin position="106"/>
        <end position="128"/>
    </location>
</feature>
<keyword evidence="1" id="KW-1133">Transmembrane helix</keyword>
<name>A0A0N7HI82_9RHOB</name>
<keyword evidence="3" id="KW-1185">Reference proteome</keyword>
<dbReference type="PATRIC" id="fig|1397108.4.peg.561"/>
<dbReference type="AlphaFoldDB" id="A0A0N7HI82"/>
<keyword evidence="1" id="KW-0472">Membrane</keyword>
<proteinExistence type="predicted"/>
<dbReference type="STRING" id="1397108.IMCC12053_544"/>
<accession>A0A0N7HI82</accession>
<keyword evidence="1" id="KW-0812">Transmembrane</keyword>
<dbReference type="RefSeq" id="WP_062215476.1">
    <property type="nucleotide sequence ID" value="NZ_CP012023.1"/>
</dbReference>
<evidence type="ECO:0008006" key="4">
    <source>
        <dbReference type="Google" id="ProtNLM"/>
    </source>
</evidence>
<evidence type="ECO:0000256" key="1">
    <source>
        <dbReference type="SAM" id="Phobius"/>
    </source>
</evidence>
<evidence type="ECO:0000313" key="2">
    <source>
        <dbReference type="EMBL" id="ALI54493.1"/>
    </source>
</evidence>
<dbReference type="OrthoDB" id="7771437at2"/>
<dbReference type="EMBL" id="CP012023">
    <property type="protein sequence ID" value="ALI54493.1"/>
    <property type="molecule type" value="Genomic_DNA"/>
</dbReference>
<protein>
    <recommendedName>
        <fullName evidence="4">YIP1 family protein</fullName>
    </recommendedName>
</protein>
<evidence type="ECO:0000313" key="3">
    <source>
        <dbReference type="Proteomes" id="UP000064920"/>
    </source>
</evidence>
<reference evidence="3" key="1">
    <citation type="submission" date="2015-05" db="EMBL/GenBank/DDBJ databases">
        <authorList>
            <person name="Oh H.-M."/>
            <person name="Yang J.-A."/>
            <person name="Cho J.-C."/>
            <person name="Kang I."/>
        </authorList>
    </citation>
    <scope>NUCLEOTIDE SEQUENCE [LARGE SCALE GENOMIC DNA]</scope>
    <source>
        <strain evidence="3">IMCC 12053</strain>
    </source>
</reference>
<dbReference type="Proteomes" id="UP000064920">
    <property type="component" value="Chromosome"/>
</dbReference>
<feature type="transmembrane region" description="Helical" evidence="1">
    <location>
        <begin position="29"/>
        <end position="49"/>
    </location>
</feature>